<feature type="region of interest" description="Disordered" evidence="8">
    <location>
        <begin position="130"/>
        <end position="154"/>
    </location>
</feature>
<dbReference type="CDD" id="cd02869">
    <property type="entry name" value="PseudoU_synth_RluA_like"/>
    <property type="match status" value="1"/>
</dbReference>
<feature type="domain" description="Pseudouridine synthase RsuA/RluA-like" evidence="9">
    <location>
        <begin position="547"/>
        <end position="704"/>
    </location>
</feature>
<evidence type="ECO:0000256" key="5">
    <source>
        <dbReference type="ARBA" id="ARBA00036943"/>
    </source>
</evidence>
<comment type="catalytic activity">
    <reaction evidence="2">
        <text>uridine in 5S rRNA = pseudouridine in 5S rRNA</text>
        <dbReference type="Rhea" id="RHEA:47036"/>
        <dbReference type="Rhea" id="RHEA-COMP:11730"/>
        <dbReference type="Rhea" id="RHEA-COMP:11731"/>
        <dbReference type="ChEBI" id="CHEBI:65314"/>
        <dbReference type="ChEBI" id="CHEBI:65315"/>
    </reaction>
</comment>
<dbReference type="SUPFAM" id="SSF55120">
    <property type="entry name" value="Pseudouridine synthase"/>
    <property type="match status" value="1"/>
</dbReference>
<evidence type="ECO:0000256" key="1">
    <source>
        <dbReference type="ARBA" id="ARBA00001166"/>
    </source>
</evidence>
<dbReference type="InterPro" id="IPR020103">
    <property type="entry name" value="PsdUridine_synth_cat_dom_sf"/>
</dbReference>
<gene>
    <name evidence="10" type="ORF">MEDL_49887</name>
</gene>
<keyword evidence="4 10" id="KW-0413">Isomerase</keyword>
<dbReference type="Gene3D" id="3.30.2350.10">
    <property type="entry name" value="Pseudouridine synthase"/>
    <property type="match status" value="1"/>
</dbReference>
<accession>A0A8S3TUR6</accession>
<reference evidence="10" key="1">
    <citation type="submission" date="2021-03" db="EMBL/GenBank/DDBJ databases">
        <authorList>
            <person name="Bekaert M."/>
        </authorList>
    </citation>
    <scope>NUCLEOTIDE SEQUENCE</scope>
</reference>
<sequence>MSAPMRSCVGMNLAQRSNITRSLRVILKRNKYLNIRYIEDRYISSQTTKIEEQTTECNVENDFCKEDDIYGINKFYESLQPRVNPEVSLKTEQLATKYNIPNILRKKKFDTVQVPYGFVRLDPGVSNKFVTSQSSDENESYNVKTKRQRRKAKNVNASEIDSMRMDINMDSRSIVPDISTQDFDSADNNGDILQNFSSNFKNPRLHPTRQDITVTSRREKRDYEMKHPAKIKYDRKTASEEYRFSHDTDQNYFNSSVNREMDKQTKMSNNTSSTVETQYFPYLLKQESTLENSDLKAKSVTEENHDNFIDQQYFDTAHELSRNGSNISDHSRDSANIQSESFSERQSNIIDQQYFDYALNHESARDGLNENTNIKPNILSDPQYHEYREDEQENNKLSPVSLEEIDYNQLNDHETSIESQYFNNLHTTEKTNNKHQPEVENRNSNDIKQSKITLDLTIEHQKSSAYNRKQTVSSRKVHEEKILSTAEEAVKKIRDELEDKSILSKEPTEPIRKKMRQNKEMMEQLHNMTSTEVVSKLYHSIVYARDDVIAISKPYGMPCVDGPGGHLTIQNCLEKLKNHVDPELKKLHLITHLDRDSTGIILLAKTEMMAFRLTEAYKKNEVIKKFFVLTKGIPQPEEGVIDIPVAEGKIDGKYRMVLKPEGFNRSKGTFKAVTQYKVLATSGTAALVECIPLTSVKHQIRAHMFFGLNTPILGDHKYSHITKMAPQKIFPDMLTRLRIRQAEVRYLPLHLHARSLVIPEFMDGRNLNVTAYVPDFFVNNMKRLKLDFKKHL</sequence>
<dbReference type="Pfam" id="PF00849">
    <property type="entry name" value="PseudoU_synth_2"/>
    <property type="match status" value="1"/>
</dbReference>
<feature type="compositionally biased region" description="Basic residues" evidence="8">
    <location>
        <begin position="144"/>
        <end position="153"/>
    </location>
</feature>
<proteinExistence type="inferred from homology"/>
<protein>
    <recommendedName>
        <fullName evidence="6">Pseudouridylate synthase RPUSD4, mitochondrial</fullName>
    </recommendedName>
    <alternativeName>
        <fullName evidence="7">RNA pseudouridylate synthase domain-containing protein 4</fullName>
    </alternativeName>
</protein>
<dbReference type="GO" id="GO:0003723">
    <property type="term" value="F:RNA binding"/>
    <property type="evidence" value="ECO:0007669"/>
    <property type="project" value="InterPro"/>
</dbReference>
<comment type="similarity">
    <text evidence="3">Belongs to the pseudouridine synthase RluA family.</text>
</comment>
<evidence type="ECO:0000256" key="2">
    <source>
        <dbReference type="ARBA" id="ARBA00001896"/>
    </source>
</evidence>
<dbReference type="EMBL" id="CAJPWZ010002388">
    <property type="protein sequence ID" value="CAG2237402.1"/>
    <property type="molecule type" value="Genomic_DNA"/>
</dbReference>
<organism evidence="10 11">
    <name type="scientific">Mytilus edulis</name>
    <name type="common">Blue mussel</name>
    <dbReference type="NCBI Taxonomy" id="6550"/>
    <lineage>
        <taxon>Eukaryota</taxon>
        <taxon>Metazoa</taxon>
        <taxon>Spiralia</taxon>
        <taxon>Lophotrochozoa</taxon>
        <taxon>Mollusca</taxon>
        <taxon>Bivalvia</taxon>
        <taxon>Autobranchia</taxon>
        <taxon>Pteriomorphia</taxon>
        <taxon>Mytilida</taxon>
        <taxon>Mytiloidea</taxon>
        <taxon>Mytilidae</taxon>
        <taxon>Mytilinae</taxon>
        <taxon>Mytilus</taxon>
    </lineage>
</organism>
<dbReference type="AlphaFoldDB" id="A0A8S3TUR6"/>
<evidence type="ECO:0000256" key="8">
    <source>
        <dbReference type="SAM" id="MobiDB-lite"/>
    </source>
</evidence>
<keyword evidence="11" id="KW-1185">Reference proteome</keyword>
<evidence type="ECO:0000313" key="10">
    <source>
        <dbReference type="EMBL" id="CAG2237402.1"/>
    </source>
</evidence>
<dbReference type="GO" id="GO:0009982">
    <property type="term" value="F:pseudouridine synthase activity"/>
    <property type="evidence" value="ECO:0007669"/>
    <property type="project" value="InterPro"/>
</dbReference>
<name>A0A8S3TUR6_MYTED</name>
<dbReference type="OrthoDB" id="418349at2759"/>
<evidence type="ECO:0000259" key="9">
    <source>
        <dbReference type="Pfam" id="PF00849"/>
    </source>
</evidence>
<comment type="catalytic activity">
    <reaction evidence="1">
        <text>a uridine in mRNA = a pseudouridine in mRNA</text>
        <dbReference type="Rhea" id="RHEA:56644"/>
        <dbReference type="Rhea" id="RHEA-COMP:14658"/>
        <dbReference type="Rhea" id="RHEA-COMP:14659"/>
        <dbReference type="ChEBI" id="CHEBI:65314"/>
        <dbReference type="ChEBI" id="CHEBI:65315"/>
    </reaction>
</comment>
<dbReference type="PANTHER" id="PTHR21600">
    <property type="entry name" value="MITOCHONDRIAL RNA PSEUDOURIDINE SYNTHASE"/>
    <property type="match status" value="1"/>
</dbReference>
<evidence type="ECO:0000256" key="6">
    <source>
        <dbReference type="ARBA" id="ARBA00039953"/>
    </source>
</evidence>
<dbReference type="Proteomes" id="UP000683360">
    <property type="component" value="Unassembled WGS sequence"/>
</dbReference>
<evidence type="ECO:0000313" key="11">
    <source>
        <dbReference type="Proteomes" id="UP000683360"/>
    </source>
</evidence>
<dbReference type="PANTHER" id="PTHR21600:SF83">
    <property type="entry name" value="PSEUDOURIDYLATE SYNTHASE RPUSD4, MITOCHONDRIAL"/>
    <property type="match status" value="1"/>
</dbReference>
<dbReference type="GO" id="GO:0001522">
    <property type="term" value="P:pseudouridine synthesis"/>
    <property type="evidence" value="ECO:0007669"/>
    <property type="project" value="InterPro"/>
</dbReference>
<comment type="catalytic activity">
    <reaction evidence="5">
        <text>a uridine in tRNA = a pseudouridine in tRNA</text>
        <dbReference type="Rhea" id="RHEA:54572"/>
        <dbReference type="Rhea" id="RHEA-COMP:13339"/>
        <dbReference type="Rhea" id="RHEA-COMP:13934"/>
        <dbReference type="ChEBI" id="CHEBI:65314"/>
        <dbReference type="ChEBI" id="CHEBI:65315"/>
    </reaction>
</comment>
<feature type="compositionally biased region" description="Polar residues" evidence="8">
    <location>
        <begin position="130"/>
        <end position="143"/>
    </location>
</feature>
<comment type="caution">
    <text evidence="10">The sequence shown here is derived from an EMBL/GenBank/DDBJ whole genome shotgun (WGS) entry which is preliminary data.</text>
</comment>
<dbReference type="InterPro" id="IPR006145">
    <property type="entry name" value="PsdUridine_synth_RsuA/RluA"/>
</dbReference>
<evidence type="ECO:0000256" key="7">
    <source>
        <dbReference type="ARBA" id="ARBA00041563"/>
    </source>
</evidence>
<evidence type="ECO:0000256" key="3">
    <source>
        <dbReference type="ARBA" id="ARBA00010876"/>
    </source>
</evidence>
<dbReference type="InterPro" id="IPR050188">
    <property type="entry name" value="RluA_PseudoU_synthase"/>
</dbReference>
<evidence type="ECO:0000256" key="4">
    <source>
        <dbReference type="ARBA" id="ARBA00023235"/>
    </source>
</evidence>
<feature type="region of interest" description="Disordered" evidence="8">
    <location>
        <begin position="322"/>
        <end position="343"/>
    </location>
</feature>